<sequence length="576" mass="65478">MEPVKPGLLGLSTELLFHIIDYVHPSSHLSLALTCSKLHHHSRPILDRHRAARSVVSDLQPESVLELLRGAESCSVELWHVRELELWGNRSSSEEWRAWDAGMTGMVRLANVEPIESNLGREEIMGFFSMAKQWWDIPEGEFDAARNELETGGDGFLKMLLIASCLRLHSIRFAKEKEQYMHTSLRWMAKAVSWSMDSGRWPPGFQSLRNVAIGVSTGVPRVLEEEENHNPGGLQLEFLDFAAVLNLPGIHSVYIRDLYPDWEDEGDDNPDAVRENYRLEPRSSTIQHIYIDRAQGLQIFYDPFLSIGKDLQSMTLRGLDDWTQCDDTDAIPEALSRNYPDTFRKMTFYRPTGLHGYRCGVYMPDQIGDPFPGMRQLSVGISDIDLLAMAEIDTEPSVEAYVDYWCNGFLPKNLEVIMIWGEPGNGDDWLQLDDDVMMDFIDTAIAAVIKAGTYKNLKVIYLDDIERQTETQRPRVCFQKSIAAGREMGVHVYTLTNREDGGYWREFPAAADRFDLKTGPFGERPASWRINRREGVWEDPGCEGCGECEECLRVYPEHVWKSAAASVAEGSEQLDV</sequence>
<proteinExistence type="predicted"/>
<accession>A0A9P9KPY5</accession>
<protein>
    <recommendedName>
        <fullName evidence="3">F-box domain-containing protein</fullName>
    </recommendedName>
</protein>
<dbReference type="EMBL" id="JAGTJS010000006">
    <property type="protein sequence ID" value="KAH7266129.1"/>
    <property type="molecule type" value="Genomic_DNA"/>
</dbReference>
<keyword evidence="2" id="KW-1185">Reference proteome</keyword>
<dbReference type="OrthoDB" id="3644718at2759"/>
<evidence type="ECO:0000313" key="2">
    <source>
        <dbReference type="Proteomes" id="UP000736672"/>
    </source>
</evidence>
<dbReference type="CDD" id="cd09917">
    <property type="entry name" value="F-box_SF"/>
    <property type="match status" value="1"/>
</dbReference>
<dbReference type="Proteomes" id="UP000736672">
    <property type="component" value="Unassembled WGS sequence"/>
</dbReference>
<evidence type="ECO:0000313" key="1">
    <source>
        <dbReference type="EMBL" id="KAH7266129.1"/>
    </source>
</evidence>
<organism evidence="1 2">
    <name type="scientific">Fusarium solani</name>
    <name type="common">Filamentous fungus</name>
    <dbReference type="NCBI Taxonomy" id="169388"/>
    <lineage>
        <taxon>Eukaryota</taxon>
        <taxon>Fungi</taxon>
        <taxon>Dikarya</taxon>
        <taxon>Ascomycota</taxon>
        <taxon>Pezizomycotina</taxon>
        <taxon>Sordariomycetes</taxon>
        <taxon>Hypocreomycetidae</taxon>
        <taxon>Hypocreales</taxon>
        <taxon>Nectriaceae</taxon>
        <taxon>Fusarium</taxon>
        <taxon>Fusarium solani species complex</taxon>
    </lineage>
</organism>
<gene>
    <name evidence="1" type="ORF">B0J15DRAFT_239532</name>
</gene>
<reference evidence="1" key="1">
    <citation type="journal article" date="2021" name="Nat. Commun.">
        <title>Genetic determinants of endophytism in the Arabidopsis root mycobiome.</title>
        <authorList>
            <person name="Mesny F."/>
            <person name="Miyauchi S."/>
            <person name="Thiergart T."/>
            <person name="Pickel B."/>
            <person name="Atanasova L."/>
            <person name="Karlsson M."/>
            <person name="Huettel B."/>
            <person name="Barry K.W."/>
            <person name="Haridas S."/>
            <person name="Chen C."/>
            <person name="Bauer D."/>
            <person name="Andreopoulos W."/>
            <person name="Pangilinan J."/>
            <person name="LaButti K."/>
            <person name="Riley R."/>
            <person name="Lipzen A."/>
            <person name="Clum A."/>
            <person name="Drula E."/>
            <person name="Henrissat B."/>
            <person name="Kohler A."/>
            <person name="Grigoriev I.V."/>
            <person name="Martin F.M."/>
            <person name="Hacquard S."/>
        </authorList>
    </citation>
    <scope>NUCLEOTIDE SEQUENCE</scope>
    <source>
        <strain evidence="1">FSSC 5 MPI-SDFR-AT-0091</strain>
    </source>
</reference>
<evidence type="ECO:0008006" key="3">
    <source>
        <dbReference type="Google" id="ProtNLM"/>
    </source>
</evidence>
<dbReference type="AlphaFoldDB" id="A0A9P9KPY5"/>
<comment type="caution">
    <text evidence="1">The sequence shown here is derived from an EMBL/GenBank/DDBJ whole genome shotgun (WGS) entry which is preliminary data.</text>
</comment>
<name>A0A9P9KPY5_FUSSL</name>